<dbReference type="Proteomes" id="UP000030671">
    <property type="component" value="Unassembled WGS sequence"/>
</dbReference>
<sequence>MSPPTLPLFLTPCLPSSFPDPALHSPPSSHSPPSPGHRAPTEPYSPPPHLPRSRPSPPSRLHRTSFPNRPGPGPLPRAGQAVPADPIWPGPAPTLCISAIGARQRHRDLGTSTEPRSPCIILPNPATPFVSVRSRPQIKTPLYPRLLKIHERPPAAVTSPLHARLPAFIMVFTPGCQRFVRAEPAPDPPTPARPAAALISTTHARAPSVILIAWQAVHTNAARTAQRDALPRLRPRLQPLPAWNHRATRPSL</sequence>
<feature type="compositionally biased region" description="Low complexity" evidence="1">
    <location>
        <begin position="7"/>
        <end position="19"/>
    </location>
</feature>
<keyword evidence="3" id="KW-1185">Reference proteome</keyword>
<dbReference type="RefSeq" id="XP_009545648.1">
    <property type="nucleotide sequence ID" value="XM_009547353.1"/>
</dbReference>
<evidence type="ECO:0000313" key="3">
    <source>
        <dbReference type="Proteomes" id="UP000030671"/>
    </source>
</evidence>
<gene>
    <name evidence="2" type="ORF">HETIRDRAFT_165672</name>
</gene>
<dbReference type="KEGG" id="hir:HETIRDRAFT_165672"/>
<dbReference type="HOGENOM" id="CLU_1102902_0_0_1"/>
<proteinExistence type="predicted"/>
<dbReference type="InParanoid" id="W4KBZ7"/>
<reference evidence="2 3" key="1">
    <citation type="journal article" date="2012" name="New Phytol.">
        <title>Insight into trade-off between wood decay and parasitism from the genome of a fungal forest pathogen.</title>
        <authorList>
            <person name="Olson A."/>
            <person name="Aerts A."/>
            <person name="Asiegbu F."/>
            <person name="Belbahri L."/>
            <person name="Bouzid O."/>
            <person name="Broberg A."/>
            <person name="Canback B."/>
            <person name="Coutinho P.M."/>
            <person name="Cullen D."/>
            <person name="Dalman K."/>
            <person name="Deflorio G."/>
            <person name="van Diepen L.T."/>
            <person name="Dunand C."/>
            <person name="Duplessis S."/>
            <person name="Durling M."/>
            <person name="Gonthier P."/>
            <person name="Grimwood J."/>
            <person name="Fossdal C.G."/>
            <person name="Hansson D."/>
            <person name="Henrissat B."/>
            <person name="Hietala A."/>
            <person name="Himmelstrand K."/>
            <person name="Hoffmeister D."/>
            <person name="Hogberg N."/>
            <person name="James T.Y."/>
            <person name="Karlsson M."/>
            <person name="Kohler A."/>
            <person name="Kues U."/>
            <person name="Lee Y.H."/>
            <person name="Lin Y.C."/>
            <person name="Lind M."/>
            <person name="Lindquist E."/>
            <person name="Lombard V."/>
            <person name="Lucas S."/>
            <person name="Lunden K."/>
            <person name="Morin E."/>
            <person name="Murat C."/>
            <person name="Park J."/>
            <person name="Raffaello T."/>
            <person name="Rouze P."/>
            <person name="Salamov A."/>
            <person name="Schmutz J."/>
            <person name="Solheim H."/>
            <person name="Stahlberg J."/>
            <person name="Velez H."/>
            <person name="de Vries R.P."/>
            <person name="Wiebenga A."/>
            <person name="Woodward S."/>
            <person name="Yakovlev I."/>
            <person name="Garbelotto M."/>
            <person name="Martin F."/>
            <person name="Grigoriev I.V."/>
            <person name="Stenlid J."/>
        </authorList>
    </citation>
    <scope>NUCLEOTIDE SEQUENCE [LARGE SCALE GENOMIC DNA]</scope>
    <source>
        <strain evidence="2 3">TC 32-1</strain>
    </source>
</reference>
<dbReference type="GeneID" id="20667999"/>
<dbReference type="EMBL" id="KI925457">
    <property type="protein sequence ID" value="ETW83392.1"/>
    <property type="molecule type" value="Genomic_DNA"/>
</dbReference>
<dbReference type="AlphaFoldDB" id="W4KBZ7"/>
<feature type="compositionally biased region" description="Pro residues" evidence="1">
    <location>
        <begin position="43"/>
        <end position="58"/>
    </location>
</feature>
<accession>W4KBZ7</accession>
<protein>
    <submittedName>
        <fullName evidence="2">Uncharacterized protein</fullName>
    </submittedName>
</protein>
<evidence type="ECO:0000256" key="1">
    <source>
        <dbReference type="SAM" id="MobiDB-lite"/>
    </source>
</evidence>
<organism evidence="2 3">
    <name type="scientific">Heterobasidion irregulare (strain TC 32-1)</name>
    <dbReference type="NCBI Taxonomy" id="747525"/>
    <lineage>
        <taxon>Eukaryota</taxon>
        <taxon>Fungi</taxon>
        <taxon>Dikarya</taxon>
        <taxon>Basidiomycota</taxon>
        <taxon>Agaricomycotina</taxon>
        <taxon>Agaricomycetes</taxon>
        <taxon>Russulales</taxon>
        <taxon>Bondarzewiaceae</taxon>
        <taxon>Heterobasidion</taxon>
        <taxon>Heterobasidion annosum species complex</taxon>
    </lineage>
</organism>
<name>W4KBZ7_HETIT</name>
<feature type="region of interest" description="Disordered" evidence="1">
    <location>
        <begin position="1"/>
        <end position="85"/>
    </location>
</feature>
<evidence type="ECO:0000313" key="2">
    <source>
        <dbReference type="EMBL" id="ETW83392.1"/>
    </source>
</evidence>